<dbReference type="Pfam" id="PF01695">
    <property type="entry name" value="IstB_IS21"/>
    <property type="match status" value="1"/>
</dbReference>
<accession>A0A8J3WP58</accession>
<proteinExistence type="predicted"/>
<evidence type="ECO:0000313" key="3">
    <source>
        <dbReference type="EMBL" id="GIH95252.1"/>
    </source>
</evidence>
<evidence type="ECO:0000259" key="2">
    <source>
        <dbReference type="Pfam" id="PF01695"/>
    </source>
</evidence>
<feature type="domain" description="IstB-like ATP-binding" evidence="2">
    <location>
        <begin position="120"/>
        <end position="267"/>
    </location>
</feature>
<evidence type="ECO:0000256" key="1">
    <source>
        <dbReference type="SAM" id="MobiDB-lite"/>
    </source>
</evidence>
<dbReference type="EMBL" id="BOOJ01000052">
    <property type="protein sequence ID" value="GIH95252.1"/>
    <property type="molecule type" value="Genomic_DNA"/>
</dbReference>
<dbReference type="RefSeq" id="WP_204067353.1">
    <property type="nucleotide sequence ID" value="NZ_BOOJ01000052.1"/>
</dbReference>
<dbReference type="Proteomes" id="UP000619788">
    <property type="component" value="Unassembled WGS sequence"/>
</dbReference>
<evidence type="ECO:0000313" key="4">
    <source>
        <dbReference type="Proteomes" id="UP000619788"/>
    </source>
</evidence>
<keyword evidence="4" id="KW-1185">Reference proteome</keyword>
<reference evidence="3 4" key="1">
    <citation type="submission" date="2021-01" db="EMBL/GenBank/DDBJ databases">
        <title>Whole genome shotgun sequence of Planobispora siamensis NBRC 107568.</title>
        <authorList>
            <person name="Komaki H."/>
            <person name="Tamura T."/>
        </authorList>
    </citation>
    <scope>NUCLEOTIDE SEQUENCE [LARGE SCALE GENOMIC DNA]</scope>
    <source>
        <strain evidence="3 4">NBRC 107568</strain>
    </source>
</reference>
<sequence>MQPELTPAVETEPGYLPVHRDPDEVQEPLTSGHILFGEILRRDRDGIALEAMRTRLAEIIARGGHLTAVDDYGPADVAADVDALRRRNNLTIWQRLVEDWPDGDYRDATLETLTAEQGAQEVRAWAANPTARTLVLNGDVGRGKTHVAFAALGHFAHQGMRVHAVSEARYLTALRPDGGGLPAYRVRQMAEDADALLVDDLGAGRDVSKPVTEFAATEIGSLISAFLRRDKRLLITTNLNPDQLGIMYGPRIMSRLVQQATPIWVEGEDRRPFVLPKTWGGRPATPRY</sequence>
<comment type="caution">
    <text evidence="3">The sequence shown here is derived from an EMBL/GenBank/DDBJ whole genome shotgun (WGS) entry which is preliminary data.</text>
</comment>
<dbReference type="SUPFAM" id="SSF52540">
    <property type="entry name" value="P-loop containing nucleoside triphosphate hydrolases"/>
    <property type="match status" value="1"/>
</dbReference>
<dbReference type="AlphaFoldDB" id="A0A8J3WP58"/>
<dbReference type="InterPro" id="IPR027417">
    <property type="entry name" value="P-loop_NTPase"/>
</dbReference>
<feature type="region of interest" description="Disordered" evidence="1">
    <location>
        <begin position="1"/>
        <end position="26"/>
    </location>
</feature>
<dbReference type="PANTHER" id="PTHR30050">
    <property type="entry name" value="CHROMOSOMAL REPLICATION INITIATOR PROTEIN DNAA"/>
    <property type="match status" value="1"/>
</dbReference>
<name>A0A8J3WP58_9ACTN</name>
<dbReference type="PANTHER" id="PTHR30050:SF4">
    <property type="entry name" value="ATP-BINDING PROTEIN RV3427C IN INSERTION SEQUENCE-RELATED"/>
    <property type="match status" value="1"/>
</dbReference>
<gene>
    <name evidence="3" type="ORF">Psi01_58820</name>
</gene>
<dbReference type="Gene3D" id="3.40.50.300">
    <property type="entry name" value="P-loop containing nucleotide triphosphate hydrolases"/>
    <property type="match status" value="1"/>
</dbReference>
<dbReference type="GO" id="GO:0006260">
    <property type="term" value="P:DNA replication"/>
    <property type="evidence" value="ECO:0007669"/>
    <property type="project" value="TreeGrafter"/>
</dbReference>
<organism evidence="3 4">
    <name type="scientific">Planobispora siamensis</name>
    <dbReference type="NCBI Taxonomy" id="936338"/>
    <lineage>
        <taxon>Bacteria</taxon>
        <taxon>Bacillati</taxon>
        <taxon>Actinomycetota</taxon>
        <taxon>Actinomycetes</taxon>
        <taxon>Streptosporangiales</taxon>
        <taxon>Streptosporangiaceae</taxon>
        <taxon>Planobispora</taxon>
    </lineage>
</organism>
<dbReference type="InterPro" id="IPR002611">
    <property type="entry name" value="IstB_ATP-bd"/>
</dbReference>
<protein>
    <recommendedName>
        <fullName evidence="2">IstB-like ATP-binding domain-containing protein</fullName>
    </recommendedName>
</protein>